<gene>
    <name evidence="1" type="ORF">G4D63_17595</name>
</gene>
<keyword evidence="2" id="KW-1185">Reference proteome</keyword>
<dbReference type="Proteomes" id="UP000481043">
    <property type="component" value="Unassembled WGS sequence"/>
</dbReference>
<comment type="caution">
    <text evidence="1">The sequence shown here is derived from an EMBL/GenBank/DDBJ whole genome shotgun (WGS) entry which is preliminary data.</text>
</comment>
<organism evidence="1 2">
    <name type="scientific">Bacillus mesophilus</name>
    <dbReference type="NCBI Taxonomy" id="1808955"/>
    <lineage>
        <taxon>Bacteria</taxon>
        <taxon>Bacillati</taxon>
        <taxon>Bacillota</taxon>
        <taxon>Bacilli</taxon>
        <taxon>Bacillales</taxon>
        <taxon>Bacillaceae</taxon>
        <taxon>Bacillus</taxon>
    </lineage>
</organism>
<name>A0A6M0QB63_9BACI</name>
<dbReference type="EMBL" id="JAAIWM010000007">
    <property type="protein sequence ID" value="NEY73552.1"/>
    <property type="molecule type" value="Genomic_DNA"/>
</dbReference>
<reference evidence="1 2" key="1">
    <citation type="submission" date="2020-02" db="EMBL/GenBank/DDBJ databases">
        <title>Bacillus aquiflavi sp. nov., isolated from yellow water of strong flavor Chinese baijiu in Yibin region of China.</title>
        <authorList>
            <person name="Xie J."/>
        </authorList>
    </citation>
    <scope>NUCLEOTIDE SEQUENCE [LARGE SCALE GENOMIC DNA]</scope>
    <source>
        <strain evidence="1 2">SA4</strain>
    </source>
</reference>
<dbReference type="RefSeq" id="WP_163181187.1">
    <property type="nucleotide sequence ID" value="NZ_JAAIWM010000007.1"/>
</dbReference>
<evidence type="ECO:0000313" key="2">
    <source>
        <dbReference type="Proteomes" id="UP000481043"/>
    </source>
</evidence>
<accession>A0A6M0QB63</accession>
<sequence>MDKLTKKLRGVLLQNKAIEIKQMVSWYLPVSTYKVAFKRVKRSQMDILMKMMLLTFEQTDIRRAANFAELLLVEELFVADLLQKMQRMGLVSLEREIYKLTTKGNNQLKTGVIAEELEEEYTEVLYSSVHDEFWTDMVEALPDINQELSTYRYGEKNDQINADRVLKVLSEREHIQEEDGFQTVVSHVCGFEEERVEHAPCIEFQVYNKEQDIFYARVWNTWLGRWDDFLEKQIEEQEMIEWREKWLAVDEESE</sequence>
<protein>
    <submittedName>
        <fullName evidence="1">Uncharacterized protein</fullName>
    </submittedName>
</protein>
<evidence type="ECO:0000313" key="1">
    <source>
        <dbReference type="EMBL" id="NEY73552.1"/>
    </source>
</evidence>
<dbReference type="AlphaFoldDB" id="A0A6M0QB63"/>
<proteinExistence type="predicted"/>